<evidence type="ECO:0000313" key="2">
    <source>
        <dbReference type="EMBL" id="PSC67808.1"/>
    </source>
</evidence>
<dbReference type="Proteomes" id="UP000239649">
    <property type="component" value="Unassembled WGS sequence"/>
</dbReference>
<gene>
    <name evidence="2" type="ORF">C2E20_8569</name>
</gene>
<dbReference type="EMBL" id="LHPF02000048">
    <property type="protein sequence ID" value="PSC67808.1"/>
    <property type="molecule type" value="Genomic_DNA"/>
</dbReference>
<dbReference type="PANTHER" id="PTHR31350:SF21">
    <property type="entry name" value="F-BOX ONLY PROTEIN 21"/>
    <property type="match status" value="1"/>
</dbReference>
<organism evidence="2 3">
    <name type="scientific">Micractinium conductrix</name>
    <dbReference type="NCBI Taxonomy" id="554055"/>
    <lineage>
        <taxon>Eukaryota</taxon>
        <taxon>Viridiplantae</taxon>
        <taxon>Chlorophyta</taxon>
        <taxon>core chlorophytes</taxon>
        <taxon>Trebouxiophyceae</taxon>
        <taxon>Chlorellales</taxon>
        <taxon>Chlorellaceae</taxon>
        <taxon>Chlorella clade</taxon>
        <taxon>Micractinium</taxon>
    </lineage>
</organism>
<accession>A0A2P6V139</accession>
<protein>
    <submittedName>
        <fullName evidence="2">Transcriptional regulator</fullName>
    </submittedName>
</protein>
<sequence>MGELAASEEVEAAAGGGAGGAAPADAGAADRLLRGAVLIARHRHPLVSEADIREQLDDLAVQVAGRLPADPYPLKVLQTISAHLHGDRGFCGNKEDYYDPNNSCINVVLERRLGIPISLGLVYMQVAQRLGVPMVGVNLPGHFFIAPADPSYEFFVDAFAGGEISFHQDVEDTLTGIYRRPVRLDPAALANRQPLPERTFLARMLSNLKQIYNLRQSFAEAYAISLYLRATRPGDLEELRDSGVYLYRLGRIPECVETLTQFVARAPPGSEDVAKVQALLRALEQR</sequence>
<dbReference type="STRING" id="554055.A0A2P6V139"/>
<dbReference type="InterPro" id="IPR032698">
    <property type="entry name" value="SirB1_N"/>
</dbReference>
<dbReference type="Pfam" id="PF13369">
    <property type="entry name" value="Transglut_core2"/>
    <property type="match status" value="1"/>
</dbReference>
<name>A0A2P6V139_9CHLO</name>
<evidence type="ECO:0000259" key="1">
    <source>
        <dbReference type="Pfam" id="PF13369"/>
    </source>
</evidence>
<dbReference type="OrthoDB" id="28868at2759"/>
<proteinExistence type="predicted"/>
<evidence type="ECO:0000313" key="3">
    <source>
        <dbReference type="Proteomes" id="UP000239649"/>
    </source>
</evidence>
<dbReference type="PANTHER" id="PTHR31350">
    <property type="entry name" value="SI:DKEY-261L7.2"/>
    <property type="match status" value="1"/>
</dbReference>
<dbReference type="AlphaFoldDB" id="A0A2P6V139"/>
<comment type="caution">
    <text evidence="2">The sequence shown here is derived from an EMBL/GenBank/DDBJ whole genome shotgun (WGS) entry which is preliminary data.</text>
</comment>
<reference evidence="2 3" key="1">
    <citation type="journal article" date="2018" name="Plant J.">
        <title>Genome sequences of Chlorella sorokiniana UTEX 1602 and Micractinium conductrix SAG 241.80: implications to maltose excretion by a green alga.</title>
        <authorList>
            <person name="Arriola M.B."/>
            <person name="Velmurugan N."/>
            <person name="Zhang Y."/>
            <person name="Plunkett M.H."/>
            <person name="Hondzo H."/>
            <person name="Barney B.M."/>
        </authorList>
    </citation>
    <scope>NUCLEOTIDE SEQUENCE [LARGE SCALE GENOMIC DNA]</scope>
    <source>
        <strain evidence="2 3">SAG 241.80</strain>
    </source>
</reference>
<keyword evidence="3" id="KW-1185">Reference proteome</keyword>
<feature type="domain" description="Protein SirB1 N-terminal" evidence="1">
    <location>
        <begin position="51"/>
        <end position="205"/>
    </location>
</feature>